<keyword evidence="5" id="KW-0418">Kinase</keyword>
<dbReference type="GO" id="GO:0005737">
    <property type="term" value="C:cytoplasm"/>
    <property type="evidence" value="ECO:0007669"/>
    <property type="project" value="TreeGrafter"/>
</dbReference>
<dbReference type="PROSITE" id="PS50011">
    <property type="entry name" value="PROTEIN_KINASE_DOM"/>
    <property type="match status" value="1"/>
</dbReference>
<dbReference type="EMBL" id="CAICTM010000021">
    <property type="protein sequence ID" value="CAB9497560.1"/>
    <property type="molecule type" value="Genomic_DNA"/>
</dbReference>
<feature type="region of interest" description="Disordered" evidence="3">
    <location>
        <begin position="387"/>
        <end position="412"/>
    </location>
</feature>
<feature type="compositionally biased region" description="Basic and acidic residues" evidence="3">
    <location>
        <begin position="397"/>
        <end position="406"/>
    </location>
</feature>
<sequence>MSTTSTSNAPSRGAGLTFQDVLAATLRDPVAEEHRPIISRGETGTEAIVEPPGGRAPEKMRLSLIKSEDPERAYHLTPDAPKKLDHHAEGWGMVYTAVTFLRRKRQGETGLRFKAPEIMEAQLVAIKMLNKQVVNSCLERGANENPYKEIARMQELGDGIHVLQCIEALEDDTHLYIITPYSSKGSLMDNIPWTQCDGNGYPEPTARAIFINILEILVYLEKHGIYHHDLAPDNFLFFKGRLLLFDFAMSQRIPREEDGTRYLMRPQGVFGTMACTAPELFDPNALYFDGIAGDLWGAGTILYALLTGRMLYRNPCDRYFQFFVRAGGLRAELSAQILQTEHEDLKSRANANCSMPPQALELLVGLLEYKPTRRWTLMQAIESDWVKGTTGSSQQREQQESSEGSKRPRVAG</sequence>
<evidence type="ECO:0000313" key="5">
    <source>
        <dbReference type="EMBL" id="CAB9497560.1"/>
    </source>
</evidence>
<accession>A0A9N8H389</accession>
<evidence type="ECO:0000256" key="3">
    <source>
        <dbReference type="SAM" id="MobiDB-lite"/>
    </source>
</evidence>
<dbReference type="Pfam" id="PF00069">
    <property type="entry name" value="Pkinase"/>
    <property type="match status" value="1"/>
</dbReference>
<dbReference type="PANTHER" id="PTHR24346:SF75">
    <property type="entry name" value="AURORA KINASE"/>
    <property type="match status" value="1"/>
</dbReference>
<dbReference type="GO" id="GO:0005524">
    <property type="term" value="F:ATP binding"/>
    <property type="evidence" value="ECO:0007669"/>
    <property type="project" value="UniProtKB-KW"/>
</dbReference>
<dbReference type="AlphaFoldDB" id="A0A9N8H389"/>
<feature type="domain" description="Protein kinase" evidence="4">
    <location>
        <begin position="98"/>
        <end position="386"/>
    </location>
</feature>
<dbReference type="InterPro" id="IPR000719">
    <property type="entry name" value="Prot_kinase_dom"/>
</dbReference>
<dbReference type="GO" id="GO:0004674">
    <property type="term" value="F:protein serine/threonine kinase activity"/>
    <property type="evidence" value="ECO:0007669"/>
    <property type="project" value="TreeGrafter"/>
</dbReference>
<keyword evidence="6" id="KW-1185">Reference proteome</keyword>
<dbReference type="InterPro" id="IPR011009">
    <property type="entry name" value="Kinase-like_dom_sf"/>
</dbReference>
<dbReference type="GO" id="GO:0035556">
    <property type="term" value="P:intracellular signal transduction"/>
    <property type="evidence" value="ECO:0007669"/>
    <property type="project" value="TreeGrafter"/>
</dbReference>
<dbReference type="OrthoDB" id="541276at2759"/>
<evidence type="ECO:0000256" key="2">
    <source>
        <dbReference type="ARBA" id="ARBA00022840"/>
    </source>
</evidence>
<dbReference type="InterPro" id="IPR008266">
    <property type="entry name" value="Tyr_kinase_AS"/>
</dbReference>
<keyword evidence="2" id="KW-0067">ATP-binding</keyword>
<dbReference type="PROSITE" id="PS00109">
    <property type="entry name" value="PROTEIN_KINASE_TYR"/>
    <property type="match status" value="1"/>
</dbReference>
<keyword evidence="1" id="KW-0547">Nucleotide-binding</keyword>
<dbReference type="SUPFAM" id="SSF56112">
    <property type="entry name" value="Protein kinase-like (PK-like)"/>
    <property type="match status" value="1"/>
</dbReference>
<dbReference type="Proteomes" id="UP001153069">
    <property type="component" value="Unassembled WGS sequence"/>
</dbReference>
<comment type="caution">
    <text evidence="5">The sequence shown here is derived from an EMBL/GenBank/DDBJ whole genome shotgun (WGS) entry which is preliminary data.</text>
</comment>
<evidence type="ECO:0000313" key="6">
    <source>
        <dbReference type="Proteomes" id="UP001153069"/>
    </source>
</evidence>
<protein>
    <submittedName>
        <fullName evidence="5">Activated protein kinase catalytic subunit alpha-1</fullName>
    </submittedName>
</protein>
<keyword evidence="5" id="KW-0808">Transferase</keyword>
<dbReference type="Gene3D" id="3.30.200.20">
    <property type="entry name" value="Phosphorylase Kinase, domain 1"/>
    <property type="match status" value="1"/>
</dbReference>
<reference evidence="5" key="1">
    <citation type="submission" date="2020-06" db="EMBL/GenBank/DDBJ databases">
        <authorList>
            <consortium name="Plant Systems Biology data submission"/>
        </authorList>
    </citation>
    <scope>NUCLEOTIDE SEQUENCE</scope>
    <source>
        <strain evidence="5">D6</strain>
    </source>
</reference>
<organism evidence="5 6">
    <name type="scientific">Seminavis robusta</name>
    <dbReference type="NCBI Taxonomy" id="568900"/>
    <lineage>
        <taxon>Eukaryota</taxon>
        <taxon>Sar</taxon>
        <taxon>Stramenopiles</taxon>
        <taxon>Ochrophyta</taxon>
        <taxon>Bacillariophyta</taxon>
        <taxon>Bacillariophyceae</taxon>
        <taxon>Bacillariophycidae</taxon>
        <taxon>Naviculales</taxon>
        <taxon>Naviculaceae</taxon>
        <taxon>Seminavis</taxon>
    </lineage>
</organism>
<name>A0A9N8H389_9STRA</name>
<proteinExistence type="predicted"/>
<dbReference type="Gene3D" id="1.10.510.10">
    <property type="entry name" value="Transferase(Phosphotransferase) domain 1"/>
    <property type="match status" value="1"/>
</dbReference>
<gene>
    <name evidence="5" type="ORF">SEMRO_21_G015050.1</name>
</gene>
<dbReference type="PANTHER" id="PTHR24346">
    <property type="entry name" value="MAP/MICROTUBULE AFFINITY-REGULATING KINASE"/>
    <property type="match status" value="1"/>
</dbReference>
<evidence type="ECO:0000256" key="1">
    <source>
        <dbReference type="ARBA" id="ARBA00022741"/>
    </source>
</evidence>
<evidence type="ECO:0000259" key="4">
    <source>
        <dbReference type="PROSITE" id="PS50011"/>
    </source>
</evidence>